<protein>
    <recommendedName>
        <fullName evidence="3">DEAD/DEAH box helicase domain-containing protein</fullName>
    </recommendedName>
</protein>
<dbReference type="Gene3D" id="3.40.50.300">
    <property type="entry name" value="P-loop containing nucleotide triphosphate hydrolases"/>
    <property type="match status" value="1"/>
</dbReference>
<dbReference type="InterPro" id="IPR027417">
    <property type="entry name" value="P-loop_NTPase"/>
</dbReference>
<evidence type="ECO:0008006" key="3">
    <source>
        <dbReference type="Google" id="ProtNLM"/>
    </source>
</evidence>
<dbReference type="SUPFAM" id="SSF52540">
    <property type="entry name" value="P-loop containing nucleoside triphosphate hydrolases"/>
    <property type="match status" value="1"/>
</dbReference>
<organism evidence="1 2">
    <name type="scientific">Hericium alpestre</name>
    <dbReference type="NCBI Taxonomy" id="135208"/>
    <lineage>
        <taxon>Eukaryota</taxon>
        <taxon>Fungi</taxon>
        <taxon>Dikarya</taxon>
        <taxon>Basidiomycota</taxon>
        <taxon>Agaricomycotina</taxon>
        <taxon>Agaricomycetes</taxon>
        <taxon>Russulales</taxon>
        <taxon>Hericiaceae</taxon>
        <taxon>Hericium</taxon>
    </lineage>
</organism>
<dbReference type="Proteomes" id="UP000298061">
    <property type="component" value="Unassembled WGS sequence"/>
</dbReference>
<proteinExistence type="predicted"/>
<dbReference type="AlphaFoldDB" id="A0A4Y9ZG32"/>
<dbReference type="EMBL" id="SFCI01003265">
    <property type="protein sequence ID" value="TFY73130.1"/>
    <property type="molecule type" value="Genomic_DNA"/>
</dbReference>
<gene>
    <name evidence="1" type="ORF">EWM64_g10882</name>
</gene>
<dbReference type="OrthoDB" id="2499463at2759"/>
<reference evidence="1 2" key="1">
    <citation type="submission" date="2019-02" db="EMBL/GenBank/DDBJ databases">
        <title>Genome sequencing of the rare red list fungi Hericium alpestre (H. flagellum).</title>
        <authorList>
            <person name="Buettner E."/>
            <person name="Kellner H."/>
        </authorList>
    </citation>
    <scope>NUCLEOTIDE SEQUENCE [LARGE SCALE GENOMIC DNA]</scope>
    <source>
        <strain evidence="1 2">DSM 108284</strain>
    </source>
</reference>
<comment type="caution">
    <text evidence="1">The sequence shown here is derived from an EMBL/GenBank/DDBJ whole genome shotgun (WGS) entry which is preliminary data.</text>
</comment>
<name>A0A4Y9ZG32_9AGAM</name>
<evidence type="ECO:0000313" key="1">
    <source>
        <dbReference type="EMBL" id="TFY73130.1"/>
    </source>
</evidence>
<sequence>IKDIFDEVRKLETMFFEHIKCAFQASVPSSLGCLVFFSKHSCNLFICDLPLNVQHIRPARTRTQHPVLLPPCKLSADDIEHIRAKMKEQLGGCEPRVFQLDLMQAQEEQRDALCQAATGQGKTAVAAGQYTLEKNADRITLMVSLLIGLQNKMAETF</sequence>
<feature type="non-terminal residue" evidence="1">
    <location>
        <position position="1"/>
    </location>
</feature>
<accession>A0A4Y9ZG32</accession>
<keyword evidence="2" id="KW-1185">Reference proteome</keyword>
<evidence type="ECO:0000313" key="2">
    <source>
        <dbReference type="Proteomes" id="UP000298061"/>
    </source>
</evidence>